<evidence type="ECO:0000313" key="5">
    <source>
        <dbReference type="Proteomes" id="UP000054564"/>
    </source>
</evidence>
<feature type="compositionally biased region" description="Pro residues" evidence="2">
    <location>
        <begin position="1"/>
        <end position="11"/>
    </location>
</feature>
<dbReference type="OrthoDB" id="1630758at2759"/>
<dbReference type="PROSITE" id="PS50089">
    <property type="entry name" value="ZF_RING_2"/>
    <property type="match status" value="1"/>
</dbReference>
<feature type="compositionally biased region" description="Low complexity" evidence="2">
    <location>
        <begin position="531"/>
        <end position="548"/>
    </location>
</feature>
<keyword evidence="1" id="KW-0479">Metal-binding</keyword>
<evidence type="ECO:0000256" key="2">
    <source>
        <dbReference type="SAM" id="MobiDB-lite"/>
    </source>
</evidence>
<accession>A0A0L0W5V7</accession>
<name>A0A0L0W5V7_9BASI</name>
<keyword evidence="1" id="KW-0862">Zinc</keyword>
<keyword evidence="1" id="KW-0863">Zinc-finger</keyword>
<feature type="region of interest" description="Disordered" evidence="2">
    <location>
        <begin position="683"/>
        <end position="765"/>
    </location>
</feature>
<proteinExistence type="predicted"/>
<feature type="compositionally biased region" description="Polar residues" evidence="2">
    <location>
        <begin position="517"/>
        <end position="530"/>
    </location>
</feature>
<feature type="compositionally biased region" description="Polar residues" evidence="2">
    <location>
        <begin position="453"/>
        <end position="475"/>
    </location>
</feature>
<dbReference type="Proteomes" id="UP000054564">
    <property type="component" value="Unassembled WGS sequence"/>
</dbReference>
<dbReference type="InterPro" id="IPR051438">
    <property type="entry name" value="RNF_E3_ubiq-protein_ligase"/>
</dbReference>
<feature type="domain" description="RING-type" evidence="3">
    <location>
        <begin position="46"/>
        <end position="85"/>
    </location>
</feature>
<feature type="compositionally biased region" description="Polar residues" evidence="2">
    <location>
        <begin position="484"/>
        <end position="494"/>
    </location>
</feature>
<protein>
    <recommendedName>
        <fullName evidence="3">RING-type domain-containing protein</fullName>
    </recommendedName>
</protein>
<dbReference type="PANTHER" id="PTHR46016:SF1">
    <property type="entry name" value="RING-TYPE DOMAIN-CONTAINING PROTEIN"/>
    <property type="match status" value="1"/>
</dbReference>
<dbReference type="GO" id="GO:0061630">
    <property type="term" value="F:ubiquitin protein ligase activity"/>
    <property type="evidence" value="ECO:0007669"/>
    <property type="project" value="TreeGrafter"/>
</dbReference>
<dbReference type="InterPro" id="IPR001841">
    <property type="entry name" value="Znf_RING"/>
</dbReference>
<dbReference type="EMBL" id="AJIL01000002">
    <property type="protein sequence ID" value="KNF06877.1"/>
    <property type="molecule type" value="Genomic_DNA"/>
</dbReference>
<dbReference type="AlphaFoldDB" id="A0A0L0W5V7"/>
<dbReference type="GO" id="GO:0000209">
    <property type="term" value="P:protein polyubiquitination"/>
    <property type="evidence" value="ECO:0007669"/>
    <property type="project" value="TreeGrafter"/>
</dbReference>
<feature type="compositionally biased region" description="Low complexity" evidence="2">
    <location>
        <begin position="685"/>
        <end position="717"/>
    </location>
</feature>
<dbReference type="Gene3D" id="3.30.40.10">
    <property type="entry name" value="Zinc/RING finger domain, C3HC4 (zinc finger)"/>
    <property type="match status" value="1"/>
</dbReference>
<comment type="caution">
    <text evidence="4">The sequence shown here is derived from an EMBL/GenBank/DDBJ whole genome shotgun (WGS) entry which is preliminary data.</text>
</comment>
<dbReference type="SUPFAM" id="SSF57850">
    <property type="entry name" value="RING/U-box"/>
    <property type="match status" value="1"/>
</dbReference>
<dbReference type="GO" id="GO:0008270">
    <property type="term" value="F:zinc ion binding"/>
    <property type="evidence" value="ECO:0007669"/>
    <property type="project" value="UniProtKB-KW"/>
</dbReference>
<dbReference type="PANTHER" id="PTHR46016">
    <property type="entry name" value="ZINC FINGER, RING/FYVE/PHD-TYPE"/>
    <property type="match status" value="1"/>
</dbReference>
<evidence type="ECO:0000313" key="4">
    <source>
        <dbReference type="EMBL" id="KNF06877.1"/>
    </source>
</evidence>
<evidence type="ECO:0000256" key="1">
    <source>
        <dbReference type="PROSITE-ProRule" id="PRU00175"/>
    </source>
</evidence>
<evidence type="ECO:0000259" key="3">
    <source>
        <dbReference type="PROSITE" id="PS50089"/>
    </source>
</evidence>
<dbReference type="STRING" id="1165861.A0A0L0W5V7"/>
<feature type="compositionally biased region" description="Low complexity" evidence="2">
    <location>
        <begin position="741"/>
        <end position="765"/>
    </location>
</feature>
<sequence>MAVHSPPPEQPPSTTTTMDSALSSNSFATEDDPYDYLTDPNENLVCPICRNPFIEPVMCESSDHVFCRICLIKSLEVSPTCPIDRLPLSLSLVIPAPKIINKLVDELLVSCPFKSKLSCPFVCQRDLIAAHLRSHQHQAQIVDHHHPDIGTSAAPLDQNIQASNQTSHQSNTPDHNSISTSSPQLRFQWFSGRATLVTNPSNDASSFTTLMTSAPTNSAESKPEMSHCQFERFGCSFVGTPEMINQHHISDSSVSSDGESLCPFVSVREILYWFEHLEARNIELKEQLSQSLVQRSQLTSVLESLKASFRQLWLSHQSGGYNVPLINAPTHQSRPFALDQLTTTTFSGTEYPESHPTTTLQPNPDPSSPTRRSSDSFLHATSSRMNYDSQNGHRLKHFEHYPPPSNCPIQFYHPLGSPSSLSKINIRVSTFLRRGEIVTPTTDIPDDPPALPESSSGPQEHFTSILQVPPRQNTLLPEDPARSSPPSVLSTQPATDPHIRDSLDTNQNQYDPHKQASIRQASRLTYSSNETTTISQTSSRPSSEPTSTNEQQQHVGVSLSRKIGELIGSIQSSLKAWHPPPGGPIILPNDLGVTDRSTRVQGVLAPDSFAKTVSESTAMITPVMKQEEDHHHLNLLSNLEKIEYLMGTLFEYSSASSPTTATTTTAKSSVEISSQPVAAKLTLKSPPSDFSTSPSDPVSSTIVNSQSPSSSSTSASFPSPPPSNSDHSPHHFPISPAPSGSSNANFITTTSSSSFPSSSFRPMKL</sequence>
<feature type="region of interest" description="Disordered" evidence="2">
    <location>
        <begin position="439"/>
        <end position="555"/>
    </location>
</feature>
<feature type="region of interest" description="Disordered" evidence="2">
    <location>
        <begin position="1"/>
        <end position="20"/>
    </location>
</feature>
<keyword evidence="5" id="KW-1185">Reference proteome</keyword>
<dbReference type="InterPro" id="IPR013083">
    <property type="entry name" value="Znf_RING/FYVE/PHD"/>
</dbReference>
<organism evidence="4 5">
    <name type="scientific">Puccinia striiformis f. sp. tritici PST-78</name>
    <dbReference type="NCBI Taxonomy" id="1165861"/>
    <lineage>
        <taxon>Eukaryota</taxon>
        <taxon>Fungi</taxon>
        <taxon>Dikarya</taxon>
        <taxon>Basidiomycota</taxon>
        <taxon>Pucciniomycotina</taxon>
        <taxon>Pucciniomycetes</taxon>
        <taxon>Pucciniales</taxon>
        <taxon>Pucciniaceae</taxon>
        <taxon>Puccinia</taxon>
    </lineage>
</organism>
<dbReference type="GO" id="GO:0006511">
    <property type="term" value="P:ubiquitin-dependent protein catabolic process"/>
    <property type="evidence" value="ECO:0007669"/>
    <property type="project" value="TreeGrafter"/>
</dbReference>
<reference evidence="5" key="1">
    <citation type="submission" date="2014-03" db="EMBL/GenBank/DDBJ databases">
        <title>The Genome Sequence of Puccinia striiformis f. sp. tritici PST-78.</title>
        <authorList>
            <consortium name="The Broad Institute Genome Sequencing Platform"/>
            <person name="Cuomo C."/>
            <person name="Hulbert S."/>
            <person name="Chen X."/>
            <person name="Walker B."/>
            <person name="Young S.K."/>
            <person name="Zeng Q."/>
            <person name="Gargeya S."/>
            <person name="Fitzgerald M."/>
            <person name="Haas B."/>
            <person name="Abouelleil A."/>
            <person name="Alvarado L."/>
            <person name="Arachchi H.M."/>
            <person name="Berlin A.M."/>
            <person name="Chapman S.B."/>
            <person name="Goldberg J."/>
            <person name="Griggs A."/>
            <person name="Gujja S."/>
            <person name="Hansen M."/>
            <person name="Howarth C."/>
            <person name="Imamovic A."/>
            <person name="Larimer J."/>
            <person name="McCowan C."/>
            <person name="Montmayeur A."/>
            <person name="Murphy C."/>
            <person name="Neiman D."/>
            <person name="Pearson M."/>
            <person name="Priest M."/>
            <person name="Roberts A."/>
            <person name="Saif S."/>
            <person name="Shea T."/>
            <person name="Sisk P."/>
            <person name="Sykes S."/>
            <person name="Wortman J."/>
            <person name="Nusbaum C."/>
            <person name="Birren B."/>
        </authorList>
    </citation>
    <scope>NUCLEOTIDE SEQUENCE [LARGE SCALE GENOMIC DNA]</scope>
    <source>
        <strain evidence="5">race PST-78</strain>
    </source>
</reference>
<gene>
    <name evidence="4" type="ORF">PSTG_00194</name>
</gene>
<feature type="region of interest" description="Disordered" evidence="2">
    <location>
        <begin position="346"/>
        <end position="376"/>
    </location>
</feature>